<comment type="caution">
    <text evidence="1">The sequence shown here is derived from an EMBL/GenBank/DDBJ whole genome shotgun (WGS) entry which is preliminary data.</text>
</comment>
<evidence type="ECO:0000313" key="2">
    <source>
        <dbReference type="Proteomes" id="UP001271007"/>
    </source>
</evidence>
<sequence length="109" mass="13008">MLEFNGKQYNEPPFEDFVKDEAQEQHEIDLEFVRLFWAYLRKQNPLVLAYYARSEDLGPNIPTPQGFLPLRNVPRLNGQVDMKKLNEMADRAQGMKFVQWEYSPNELWQ</sequence>
<evidence type="ECO:0000313" key="1">
    <source>
        <dbReference type="EMBL" id="KAK3047519.1"/>
    </source>
</evidence>
<reference evidence="1" key="1">
    <citation type="submission" date="2023-04" db="EMBL/GenBank/DDBJ databases">
        <title>Black Yeasts Isolated from many extreme environments.</title>
        <authorList>
            <person name="Coleine C."/>
            <person name="Stajich J.E."/>
            <person name="Selbmann L."/>
        </authorList>
    </citation>
    <scope>NUCLEOTIDE SEQUENCE</scope>
    <source>
        <strain evidence="1">CCFEE 5312</strain>
    </source>
</reference>
<proteinExistence type="predicted"/>
<keyword evidence="2" id="KW-1185">Reference proteome</keyword>
<name>A0AAJ0D6N8_9PEZI</name>
<organism evidence="1 2">
    <name type="scientific">Extremus antarcticus</name>
    <dbReference type="NCBI Taxonomy" id="702011"/>
    <lineage>
        <taxon>Eukaryota</taxon>
        <taxon>Fungi</taxon>
        <taxon>Dikarya</taxon>
        <taxon>Ascomycota</taxon>
        <taxon>Pezizomycotina</taxon>
        <taxon>Dothideomycetes</taxon>
        <taxon>Dothideomycetidae</taxon>
        <taxon>Mycosphaerellales</taxon>
        <taxon>Extremaceae</taxon>
        <taxon>Extremus</taxon>
    </lineage>
</organism>
<dbReference type="Proteomes" id="UP001271007">
    <property type="component" value="Unassembled WGS sequence"/>
</dbReference>
<protein>
    <submittedName>
        <fullName evidence="1">Uncharacterized protein</fullName>
    </submittedName>
</protein>
<accession>A0AAJ0D6N8</accession>
<gene>
    <name evidence="1" type="ORF">LTR09_011023</name>
</gene>
<dbReference type="AlphaFoldDB" id="A0AAJ0D6N8"/>
<dbReference type="EMBL" id="JAWDJX010000060">
    <property type="protein sequence ID" value="KAK3047519.1"/>
    <property type="molecule type" value="Genomic_DNA"/>
</dbReference>